<dbReference type="Proteomes" id="UP000280935">
    <property type="component" value="Unassembled WGS sequence"/>
</dbReference>
<dbReference type="GO" id="GO:0005886">
    <property type="term" value="C:plasma membrane"/>
    <property type="evidence" value="ECO:0007669"/>
    <property type="project" value="UniProtKB-SubCell"/>
</dbReference>
<dbReference type="Gene3D" id="1.20.1250.20">
    <property type="entry name" value="MFS general substrate transporter like domains"/>
    <property type="match status" value="2"/>
</dbReference>
<reference evidence="9 10" key="1">
    <citation type="submission" date="2018-11" db="EMBL/GenBank/DDBJ databases">
        <title>Genomes From Bacteria Associated with the Canine Oral Cavity: a Test Case for Automated Genome-Based Taxonomic Assignment.</title>
        <authorList>
            <person name="Coil D.A."/>
            <person name="Jospin G."/>
            <person name="Darling A.E."/>
            <person name="Wallis C."/>
            <person name="Davis I.J."/>
            <person name="Harris S."/>
            <person name="Eisen J.A."/>
            <person name="Holcombe L.J."/>
            <person name="O'Flynn C."/>
        </authorList>
    </citation>
    <scope>NUCLEOTIDE SEQUENCE [LARGE SCALE GENOMIC DNA]</scope>
    <source>
        <strain evidence="9 10">OH2822_COT-296</strain>
    </source>
</reference>
<proteinExistence type="predicted"/>
<feature type="transmembrane region" description="Helical" evidence="7">
    <location>
        <begin position="266"/>
        <end position="286"/>
    </location>
</feature>
<comment type="subcellular location">
    <subcellularLocation>
        <location evidence="1">Cell membrane</location>
        <topology evidence="1">Multi-pass membrane protein</topology>
    </subcellularLocation>
</comment>
<sequence>MPAAGRAALRGGVWGNYVDQLHIFLPVTALGPALPILAGGDAVAATVSLVVMATLLGRPVGAMVFGRISDRVGRTVTTKIAIAGTAACTLGIAVIPPHQVLGAWTMWLIIALRFLGGAFLAGEYTSAIPLAMEWSRPRHRGLASGLIMSMAPWAQATIAFATLGLLLLLGPDSYAVWGWRVSFAAGGAASLVMLAYYTAKVADAPVYRRHARRTDVPAGLREVLFGGWRRAFWQMFGLMTGLWFMTNMVVIVLAKRLGTQLGFSPVAVSLVMGGAAVAQAIFMAVSGHLSTGLGRRRFFVVWGLVAATAGPVVWWLLMHSSALAVVAVLAALLQVVTVCTYGPIGAYLSERFPTRIRATGYGTAYSLSIVVPALYPYYLPTLEGWLGRDTAPMSLLVLGGLLVVGCGMLGPRLSPQELDADVEAVADRQSR</sequence>
<feature type="transmembrane region" description="Helical" evidence="7">
    <location>
        <begin position="33"/>
        <end position="56"/>
    </location>
</feature>
<organism evidence="9 10">
    <name type="scientific">Arachnia propionica</name>
    <dbReference type="NCBI Taxonomy" id="1750"/>
    <lineage>
        <taxon>Bacteria</taxon>
        <taxon>Bacillati</taxon>
        <taxon>Actinomycetota</taxon>
        <taxon>Actinomycetes</taxon>
        <taxon>Propionibacteriales</taxon>
        <taxon>Propionibacteriaceae</taxon>
        <taxon>Arachnia</taxon>
    </lineage>
</organism>
<name>A0A3P1WY00_9ACTN</name>
<keyword evidence="2" id="KW-0813">Transport</keyword>
<evidence type="ECO:0000256" key="6">
    <source>
        <dbReference type="ARBA" id="ARBA00023136"/>
    </source>
</evidence>
<comment type="caution">
    <text evidence="9">The sequence shown here is derived from an EMBL/GenBank/DDBJ whole genome shotgun (WGS) entry which is preliminary data.</text>
</comment>
<protein>
    <submittedName>
        <fullName evidence="9">MFS transporter</fullName>
    </submittedName>
</protein>
<evidence type="ECO:0000256" key="7">
    <source>
        <dbReference type="SAM" id="Phobius"/>
    </source>
</evidence>
<dbReference type="OrthoDB" id="8953821at2"/>
<evidence type="ECO:0000259" key="8">
    <source>
        <dbReference type="PROSITE" id="PS50850"/>
    </source>
</evidence>
<feature type="transmembrane region" description="Helical" evidence="7">
    <location>
        <begin position="142"/>
        <end position="169"/>
    </location>
</feature>
<evidence type="ECO:0000313" key="9">
    <source>
        <dbReference type="EMBL" id="RRD50637.1"/>
    </source>
</evidence>
<dbReference type="PROSITE" id="PS50850">
    <property type="entry name" value="MFS"/>
    <property type="match status" value="1"/>
</dbReference>
<feature type="transmembrane region" description="Helical" evidence="7">
    <location>
        <begin position="76"/>
        <end position="95"/>
    </location>
</feature>
<dbReference type="InterPro" id="IPR011701">
    <property type="entry name" value="MFS"/>
</dbReference>
<feature type="domain" description="Major facilitator superfamily (MFS) profile" evidence="8">
    <location>
        <begin position="1"/>
        <end position="417"/>
    </location>
</feature>
<keyword evidence="3" id="KW-1003">Cell membrane</keyword>
<evidence type="ECO:0000256" key="4">
    <source>
        <dbReference type="ARBA" id="ARBA00022692"/>
    </source>
</evidence>
<evidence type="ECO:0000256" key="2">
    <source>
        <dbReference type="ARBA" id="ARBA00022448"/>
    </source>
</evidence>
<feature type="transmembrane region" description="Helical" evidence="7">
    <location>
        <begin position="360"/>
        <end position="379"/>
    </location>
</feature>
<dbReference type="PANTHER" id="PTHR43045:SF4">
    <property type="entry name" value="TRANSPORTER YDFJ-RELATED"/>
    <property type="match status" value="1"/>
</dbReference>
<keyword evidence="5 7" id="KW-1133">Transmembrane helix</keyword>
<keyword evidence="6 7" id="KW-0472">Membrane</keyword>
<accession>A0A3P1WY00</accession>
<evidence type="ECO:0000313" key="10">
    <source>
        <dbReference type="Proteomes" id="UP000280935"/>
    </source>
</evidence>
<evidence type="ECO:0000256" key="5">
    <source>
        <dbReference type="ARBA" id="ARBA00022989"/>
    </source>
</evidence>
<dbReference type="Pfam" id="PF07690">
    <property type="entry name" value="MFS_1"/>
    <property type="match status" value="1"/>
</dbReference>
<feature type="transmembrane region" description="Helical" evidence="7">
    <location>
        <begin position="181"/>
        <end position="199"/>
    </location>
</feature>
<dbReference type="GO" id="GO:0022857">
    <property type="term" value="F:transmembrane transporter activity"/>
    <property type="evidence" value="ECO:0007669"/>
    <property type="project" value="InterPro"/>
</dbReference>
<dbReference type="PANTHER" id="PTHR43045">
    <property type="entry name" value="SHIKIMATE TRANSPORTER"/>
    <property type="match status" value="1"/>
</dbReference>
<feature type="transmembrane region" description="Helical" evidence="7">
    <location>
        <begin position="391"/>
        <end position="410"/>
    </location>
</feature>
<evidence type="ECO:0000256" key="1">
    <source>
        <dbReference type="ARBA" id="ARBA00004651"/>
    </source>
</evidence>
<dbReference type="EMBL" id="RQYT01000005">
    <property type="protein sequence ID" value="RRD50637.1"/>
    <property type="molecule type" value="Genomic_DNA"/>
</dbReference>
<keyword evidence="4 7" id="KW-0812">Transmembrane</keyword>
<dbReference type="InterPro" id="IPR020846">
    <property type="entry name" value="MFS_dom"/>
</dbReference>
<dbReference type="AlphaFoldDB" id="A0A3P1WY00"/>
<feature type="transmembrane region" description="Helical" evidence="7">
    <location>
        <begin position="323"/>
        <end position="348"/>
    </location>
</feature>
<gene>
    <name evidence="9" type="ORF">EII35_04160</name>
</gene>
<feature type="transmembrane region" description="Helical" evidence="7">
    <location>
        <begin position="231"/>
        <end position="254"/>
    </location>
</feature>
<feature type="transmembrane region" description="Helical" evidence="7">
    <location>
        <begin position="101"/>
        <end position="121"/>
    </location>
</feature>
<evidence type="ECO:0000256" key="3">
    <source>
        <dbReference type="ARBA" id="ARBA00022475"/>
    </source>
</evidence>
<dbReference type="InterPro" id="IPR036259">
    <property type="entry name" value="MFS_trans_sf"/>
</dbReference>
<dbReference type="SUPFAM" id="SSF103473">
    <property type="entry name" value="MFS general substrate transporter"/>
    <property type="match status" value="1"/>
</dbReference>
<feature type="transmembrane region" description="Helical" evidence="7">
    <location>
        <begin position="298"/>
        <end position="317"/>
    </location>
</feature>